<dbReference type="Gene3D" id="3.30.428.10">
    <property type="entry name" value="HIT-like"/>
    <property type="match status" value="1"/>
</dbReference>
<evidence type="ECO:0000259" key="4">
    <source>
        <dbReference type="PROSITE" id="PS51084"/>
    </source>
</evidence>
<keyword evidence="6" id="KW-1185">Reference proteome</keyword>
<evidence type="ECO:0000256" key="2">
    <source>
        <dbReference type="PIRSR" id="PIRSR601310-3"/>
    </source>
</evidence>
<accession>A0AAV2BTM8</accession>
<dbReference type="Pfam" id="PF01230">
    <property type="entry name" value="HIT"/>
    <property type="match status" value="1"/>
</dbReference>
<evidence type="ECO:0000313" key="6">
    <source>
        <dbReference type="Proteomes" id="UP001497382"/>
    </source>
</evidence>
<dbReference type="GO" id="GO:0003824">
    <property type="term" value="F:catalytic activity"/>
    <property type="evidence" value="ECO:0007669"/>
    <property type="project" value="InterPro"/>
</dbReference>
<dbReference type="AlphaFoldDB" id="A0AAV2BTM8"/>
<dbReference type="InterPro" id="IPR019808">
    <property type="entry name" value="Histidine_triad_CS"/>
</dbReference>
<dbReference type="PROSITE" id="PS00892">
    <property type="entry name" value="HIT_1"/>
    <property type="match status" value="1"/>
</dbReference>
<protein>
    <recommendedName>
        <fullName evidence="4">HIT domain-containing protein</fullName>
    </recommendedName>
</protein>
<dbReference type="InterPro" id="IPR011146">
    <property type="entry name" value="HIT-like"/>
</dbReference>
<dbReference type="EMBL" id="CAXIEN010000513">
    <property type="protein sequence ID" value="CAL1299666.1"/>
    <property type="molecule type" value="Genomic_DNA"/>
</dbReference>
<dbReference type="InterPro" id="IPR036265">
    <property type="entry name" value="HIT-like_sf"/>
</dbReference>
<dbReference type="InterPro" id="IPR001310">
    <property type="entry name" value="Histidine_triad_HIT"/>
</dbReference>
<feature type="short sequence motif" description="Histidine triad motif" evidence="2 3">
    <location>
        <begin position="101"/>
        <end position="105"/>
    </location>
</feature>
<dbReference type="PANTHER" id="PTHR23089">
    <property type="entry name" value="HISTIDINE TRIAD HIT PROTEIN"/>
    <property type="match status" value="1"/>
</dbReference>
<dbReference type="PRINTS" id="PR00332">
    <property type="entry name" value="HISTRIAD"/>
</dbReference>
<dbReference type="Proteomes" id="UP001497382">
    <property type="component" value="Unassembled WGS sequence"/>
</dbReference>
<feature type="domain" description="HIT" evidence="4">
    <location>
        <begin position="7"/>
        <end position="117"/>
    </location>
</feature>
<organism evidence="5 6">
    <name type="scientific">Larinioides sclopetarius</name>
    <dbReference type="NCBI Taxonomy" id="280406"/>
    <lineage>
        <taxon>Eukaryota</taxon>
        <taxon>Metazoa</taxon>
        <taxon>Ecdysozoa</taxon>
        <taxon>Arthropoda</taxon>
        <taxon>Chelicerata</taxon>
        <taxon>Arachnida</taxon>
        <taxon>Araneae</taxon>
        <taxon>Araneomorphae</taxon>
        <taxon>Entelegynae</taxon>
        <taxon>Araneoidea</taxon>
        <taxon>Araneidae</taxon>
        <taxon>Larinioides</taxon>
    </lineage>
</organism>
<comment type="caution">
    <text evidence="5">The sequence shown here is derived from an EMBL/GenBank/DDBJ whole genome shotgun (WGS) entry which is preliminary data.</text>
</comment>
<evidence type="ECO:0000256" key="3">
    <source>
        <dbReference type="PROSITE-ProRule" id="PRU00464"/>
    </source>
</evidence>
<sequence length="117" mass="12980">MIANKCLKMRPSVLFAQKLLIWNACRNLCMAFRDISAQAPKHFLVIPRKLIPSLSDASSGDTELLGHLLQVAKQVAAQEKLENGYRLVINNGPDGAQSVYHLHIHVLGGRQMLWPPG</sequence>
<evidence type="ECO:0000256" key="1">
    <source>
        <dbReference type="PIRSR" id="PIRSR601310-1"/>
    </source>
</evidence>
<proteinExistence type="predicted"/>
<evidence type="ECO:0000313" key="5">
    <source>
        <dbReference type="EMBL" id="CAL1299666.1"/>
    </source>
</evidence>
<feature type="active site" description="Tele-AMP-histidine intermediate" evidence="1">
    <location>
        <position position="103"/>
    </location>
</feature>
<gene>
    <name evidence="5" type="ORF">LARSCL_LOCUS21491</name>
</gene>
<name>A0AAV2BTM8_9ARAC</name>
<dbReference type="PROSITE" id="PS51084">
    <property type="entry name" value="HIT_2"/>
    <property type="match status" value="1"/>
</dbReference>
<dbReference type="SUPFAM" id="SSF54197">
    <property type="entry name" value="HIT-like"/>
    <property type="match status" value="1"/>
</dbReference>
<reference evidence="5 6" key="1">
    <citation type="submission" date="2024-04" db="EMBL/GenBank/DDBJ databases">
        <authorList>
            <person name="Rising A."/>
            <person name="Reimegard J."/>
            <person name="Sonavane S."/>
            <person name="Akerstrom W."/>
            <person name="Nylinder S."/>
            <person name="Hedman E."/>
            <person name="Kallberg Y."/>
        </authorList>
    </citation>
    <scope>NUCLEOTIDE SEQUENCE [LARGE SCALE GENOMIC DNA]</scope>
</reference>